<reference evidence="7 8" key="1">
    <citation type="submission" date="2019-09" db="EMBL/GenBank/DDBJ databases">
        <title>Genome sequencing of strain KACC 19322.</title>
        <authorList>
            <person name="Heo J."/>
            <person name="Kim S.-J."/>
            <person name="Kim J.-S."/>
            <person name="Hong S.-B."/>
            <person name="Kwon S.-W."/>
        </authorList>
    </citation>
    <scope>NUCLEOTIDE SEQUENCE [LARGE SCALE GENOMIC DNA]</scope>
    <source>
        <strain evidence="7 8">KACC 19322</strain>
    </source>
</reference>
<dbReference type="KEGG" id="lyk:FLP23_06220"/>
<dbReference type="PROSITE" id="PS50977">
    <property type="entry name" value="HTH_TETR_2"/>
    <property type="match status" value="1"/>
</dbReference>
<dbReference type="InterPro" id="IPR009057">
    <property type="entry name" value="Homeodomain-like_sf"/>
</dbReference>
<dbReference type="InterPro" id="IPR050109">
    <property type="entry name" value="HTH-type_TetR-like_transc_reg"/>
</dbReference>
<dbReference type="GO" id="GO:0045892">
    <property type="term" value="P:negative regulation of DNA-templated transcription"/>
    <property type="evidence" value="ECO:0007669"/>
    <property type="project" value="InterPro"/>
</dbReference>
<dbReference type="Gene3D" id="1.10.357.10">
    <property type="entry name" value="Tetracycline Repressor, domain 2"/>
    <property type="match status" value="1"/>
</dbReference>
<dbReference type="AlphaFoldDB" id="A0A5C1Y6U5"/>
<dbReference type="Gene3D" id="1.10.10.60">
    <property type="entry name" value="Homeodomain-like"/>
    <property type="match status" value="1"/>
</dbReference>
<feature type="domain" description="HTH tetR-type" evidence="6">
    <location>
        <begin position="30"/>
        <end position="90"/>
    </location>
</feature>
<evidence type="ECO:0000259" key="6">
    <source>
        <dbReference type="PROSITE" id="PS50977"/>
    </source>
</evidence>
<proteinExistence type="predicted"/>
<evidence type="ECO:0000256" key="4">
    <source>
        <dbReference type="PROSITE-ProRule" id="PRU00335"/>
    </source>
</evidence>
<keyword evidence="8" id="KW-1185">Reference proteome</keyword>
<accession>A0A5C1Y6U5</accession>
<dbReference type="InterPro" id="IPR001647">
    <property type="entry name" value="HTH_TetR"/>
</dbReference>
<evidence type="ECO:0000256" key="2">
    <source>
        <dbReference type="ARBA" id="ARBA00023125"/>
    </source>
</evidence>
<dbReference type="InterPro" id="IPR004111">
    <property type="entry name" value="Repressor_TetR_C"/>
</dbReference>
<evidence type="ECO:0000256" key="1">
    <source>
        <dbReference type="ARBA" id="ARBA00023015"/>
    </source>
</evidence>
<dbReference type="EMBL" id="CP043504">
    <property type="protein sequence ID" value="QEO09634.1"/>
    <property type="molecule type" value="Genomic_DNA"/>
</dbReference>
<dbReference type="OrthoDB" id="2570341at2"/>
<name>A0A5C1Y6U5_9MICO</name>
<dbReference type="Pfam" id="PF02909">
    <property type="entry name" value="TetR_C_1"/>
    <property type="match status" value="1"/>
</dbReference>
<dbReference type="Proteomes" id="UP000322159">
    <property type="component" value="Chromosome"/>
</dbReference>
<organism evidence="7 8">
    <name type="scientific">Protaetiibacter larvae</name>
    <dbReference type="NCBI Taxonomy" id="2592654"/>
    <lineage>
        <taxon>Bacteria</taxon>
        <taxon>Bacillati</taxon>
        <taxon>Actinomycetota</taxon>
        <taxon>Actinomycetes</taxon>
        <taxon>Micrococcales</taxon>
        <taxon>Microbacteriaceae</taxon>
        <taxon>Protaetiibacter</taxon>
    </lineage>
</organism>
<dbReference type="PANTHER" id="PTHR30055">
    <property type="entry name" value="HTH-TYPE TRANSCRIPTIONAL REGULATOR RUTR"/>
    <property type="match status" value="1"/>
</dbReference>
<gene>
    <name evidence="7" type="ORF">FLP23_06220</name>
</gene>
<dbReference type="InterPro" id="IPR036271">
    <property type="entry name" value="Tet_transcr_reg_TetR-rel_C_sf"/>
</dbReference>
<dbReference type="Pfam" id="PF00440">
    <property type="entry name" value="TetR_N"/>
    <property type="match status" value="1"/>
</dbReference>
<feature type="region of interest" description="Disordered" evidence="5">
    <location>
        <begin position="246"/>
        <end position="303"/>
    </location>
</feature>
<dbReference type="SUPFAM" id="SSF46689">
    <property type="entry name" value="Homeodomain-like"/>
    <property type="match status" value="1"/>
</dbReference>
<dbReference type="RefSeq" id="WP_149325054.1">
    <property type="nucleotide sequence ID" value="NZ_CP043504.1"/>
</dbReference>
<dbReference type="PANTHER" id="PTHR30055:SF151">
    <property type="entry name" value="TRANSCRIPTIONAL REGULATORY PROTEIN"/>
    <property type="match status" value="1"/>
</dbReference>
<dbReference type="SUPFAM" id="SSF48498">
    <property type="entry name" value="Tetracyclin repressor-like, C-terminal domain"/>
    <property type="match status" value="1"/>
</dbReference>
<evidence type="ECO:0000313" key="7">
    <source>
        <dbReference type="EMBL" id="QEO09634.1"/>
    </source>
</evidence>
<dbReference type="GO" id="GO:0000976">
    <property type="term" value="F:transcription cis-regulatory region binding"/>
    <property type="evidence" value="ECO:0007669"/>
    <property type="project" value="TreeGrafter"/>
</dbReference>
<keyword evidence="3" id="KW-0804">Transcription</keyword>
<sequence length="303" mass="32893">MSETSEPELPRAVALAWGVAAHPQRGPKRELSIERIVDTAVALADEGGLAAVSMSSVATALGFTPMSLYRYITSKDDLLVLMQERGIGLPPERVLEADGWRAGLHTWAHATAEAYLEHPWLLDIPIDGTPSTPNNLAWLDAALTVLAPVAASDDAKLGIVLALIAQVRWQATVERGYRAVAARGDDPEEHDAGIEALLAELVTVDEFPAVRRAIDAGAFSPVPGGDPFAFGLERLLDGIQSYLDAGSAAAPDPTPADPIEAQAARDPKVKEAVRARREAERQLREARKRERERMREARERLRR</sequence>
<evidence type="ECO:0000313" key="8">
    <source>
        <dbReference type="Proteomes" id="UP000322159"/>
    </source>
</evidence>
<evidence type="ECO:0000256" key="3">
    <source>
        <dbReference type="ARBA" id="ARBA00023163"/>
    </source>
</evidence>
<evidence type="ECO:0000256" key="5">
    <source>
        <dbReference type="SAM" id="MobiDB-lite"/>
    </source>
</evidence>
<protein>
    <submittedName>
        <fullName evidence="7">TetR/AcrR family transcriptional regulator</fullName>
    </submittedName>
</protein>
<feature type="compositionally biased region" description="Basic and acidic residues" evidence="5">
    <location>
        <begin position="263"/>
        <end position="303"/>
    </location>
</feature>
<keyword evidence="2 4" id="KW-0238">DNA-binding</keyword>
<feature type="DNA-binding region" description="H-T-H motif" evidence="4">
    <location>
        <begin position="53"/>
        <end position="72"/>
    </location>
</feature>
<dbReference type="GO" id="GO:0003700">
    <property type="term" value="F:DNA-binding transcription factor activity"/>
    <property type="evidence" value="ECO:0007669"/>
    <property type="project" value="TreeGrafter"/>
</dbReference>
<keyword evidence="1" id="KW-0805">Transcription regulation</keyword>